<sequence>MSMWTVCVPGWAACVTAATLLLYGTLDVAYFARMMFTVARARYFRKRACLLDTTEIKSYCLLNDIDTLLYHMNNARYLRELDFARVDFYERTGLYANIRGAGGAVVQAAATIRYRRFLKPFTKFTITSKAIYWDEKTVFMEHEFIGPGGFVHAVAVCRQRVIDTSAAAIADLLVQLHCGGACRPPPCKMPPEHYRVGLSGLVVRGAFKFCIALTHITLPQERGQVNFRHVLITLVLALLELELWVQSNDISSARLRGVSPLPLQPPQLQGAGEVIPTSTAE</sequence>
<dbReference type="Proteomes" id="UP000653454">
    <property type="component" value="Unassembled WGS sequence"/>
</dbReference>
<name>A0A8S4E2V8_PLUXY</name>
<accession>A0A8S4E2V8</accession>
<dbReference type="InterPro" id="IPR029069">
    <property type="entry name" value="HotDog_dom_sf"/>
</dbReference>
<dbReference type="EMBL" id="CAJHNJ030000011">
    <property type="protein sequence ID" value="CAG9109085.1"/>
    <property type="molecule type" value="Genomic_DNA"/>
</dbReference>
<dbReference type="Gene3D" id="3.10.129.10">
    <property type="entry name" value="Hotdog Thioesterase"/>
    <property type="match status" value="1"/>
</dbReference>
<evidence type="ECO:0000313" key="4">
    <source>
        <dbReference type="Proteomes" id="UP000653454"/>
    </source>
</evidence>
<dbReference type="CDD" id="cd00586">
    <property type="entry name" value="4HBT"/>
    <property type="match status" value="1"/>
</dbReference>
<evidence type="ECO:0000256" key="2">
    <source>
        <dbReference type="ARBA" id="ARBA00041112"/>
    </source>
</evidence>
<gene>
    <name evidence="3" type="ORF">PLXY2_LOCUS4122</name>
</gene>
<dbReference type="Pfam" id="PF13279">
    <property type="entry name" value="4HBT_2"/>
    <property type="match status" value="1"/>
</dbReference>
<comment type="caution">
    <text evidence="3">The sequence shown here is derived from an EMBL/GenBank/DDBJ whole genome shotgun (WGS) entry which is preliminary data.</text>
</comment>
<proteinExistence type="inferred from homology"/>
<keyword evidence="4" id="KW-1185">Reference proteome</keyword>
<dbReference type="PANTHER" id="PTHR12475:SF11">
    <property type="entry name" value="PROTEIN THEM6"/>
    <property type="match status" value="1"/>
</dbReference>
<dbReference type="PANTHER" id="PTHR12475">
    <property type="match status" value="1"/>
</dbReference>
<reference evidence="3" key="1">
    <citation type="submission" date="2020-11" db="EMBL/GenBank/DDBJ databases">
        <authorList>
            <person name="Whiteford S."/>
        </authorList>
    </citation>
    <scope>NUCLEOTIDE SEQUENCE</scope>
</reference>
<dbReference type="AlphaFoldDB" id="A0A8S4E2V8"/>
<evidence type="ECO:0000313" key="3">
    <source>
        <dbReference type="EMBL" id="CAG9109085.1"/>
    </source>
</evidence>
<organism evidence="3 4">
    <name type="scientific">Plutella xylostella</name>
    <name type="common">Diamondback moth</name>
    <name type="synonym">Plutella maculipennis</name>
    <dbReference type="NCBI Taxonomy" id="51655"/>
    <lineage>
        <taxon>Eukaryota</taxon>
        <taxon>Metazoa</taxon>
        <taxon>Ecdysozoa</taxon>
        <taxon>Arthropoda</taxon>
        <taxon>Hexapoda</taxon>
        <taxon>Insecta</taxon>
        <taxon>Pterygota</taxon>
        <taxon>Neoptera</taxon>
        <taxon>Endopterygota</taxon>
        <taxon>Lepidoptera</taxon>
        <taxon>Glossata</taxon>
        <taxon>Ditrysia</taxon>
        <taxon>Yponomeutoidea</taxon>
        <taxon>Plutellidae</taxon>
        <taxon>Plutella</taxon>
    </lineage>
</organism>
<dbReference type="InterPro" id="IPR051490">
    <property type="entry name" value="THEM6_lcsJ_thioesterase"/>
</dbReference>
<dbReference type="SUPFAM" id="SSF54637">
    <property type="entry name" value="Thioesterase/thiol ester dehydrase-isomerase"/>
    <property type="match status" value="1"/>
</dbReference>
<evidence type="ECO:0000256" key="1">
    <source>
        <dbReference type="ARBA" id="ARBA00038228"/>
    </source>
</evidence>
<comment type="similarity">
    <text evidence="1">Belongs to the THEM6 family.</text>
</comment>
<protein>
    <recommendedName>
        <fullName evidence="2">Protein THEM6</fullName>
    </recommendedName>
</protein>